<dbReference type="GO" id="GO:0006355">
    <property type="term" value="P:regulation of DNA-templated transcription"/>
    <property type="evidence" value="ECO:0007669"/>
    <property type="project" value="UniProtKB-UniRule"/>
</dbReference>
<organism evidence="9 10">
    <name type="scientific">Ananas comosus</name>
    <name type="common">Pineapple</name>
    <name type="synonym">Ananas ananas</name>
    <dbReference type="NCBI Taxonomy" id="4615"/>
    <lineage>
        <taxon>Eukaryota</taxon>
        <taxon>Viridiplantae</taxon>
        <taxon>Streptophyta</taxon>
        <taxon>Embryophyta</taxon>
        <taxon>Tracheophyta</taxon>
        <taxon>Spermatophyta</taxon>
        <taxon>Magnoliopsida</taxon>
        <taxon>Liliopsida</taxon>
        <taxon>Poales</taxon>
        <taxon>Bromeliaceae</taxon>
        <taxon>Bromelioideae</taxon>
        <taxon>Ananas</taxon>
    </lineage>
</organism>
<gene>
    <name evidence="10" type="primary">LOC109717583</name>
</gene>
<evidence type="ECO:0000256" key="4">
    <source>
        <dbReference type="ARBA" id="ARBA00022833"/>
    </source>
</evidence>
<dbReference type="InterPro" id="IPR018289">
    <property type="entry name" value="MULE_transposase_dom"/>
</dbReference>
<dbReference type="GO" id="GO:0008270">
    <property type="term" value="F:zinc ion binding"/>
    <property type="evidence" value="ECO:0007669"/>
    <property type="project" value="UniProtKB-UniRule"/>
</dbReference>
<reference evidence="9" key="1">
    <citation type="journal article" date="2015" name="Nat. Genet.">
        <title>The pineapple genome and the evolution of CAM photosynthesis.</title>
        <authorList>
            <person name="Ming R."/>
            <person name="VanBuren R."/>
            <person name="Wai C.M."/>
            <person name="Tang H."/>
            <person name="Schatz M.C."/>
            <person name="Bowers J.E."/>
            <person name="Lyons E."/>
            <person name="Wang M.L."/>
            <person name="Chen J."/>
            <person name="Biggers E."/>
            <person name="Zhang J."/>
            <person name="Huang L."/>
            <person name="Zhang L."/>
            <person name="Miao W."/>
            <person name="Zhang J."/>
            <person name="Ye Z."/>
            <person name="Miao C."/>
            <person name="Lin Z."/>
            <person name="Wang H."/>
            <person name="Zhou H."/>
            <person name="Yim W.C."/>
            <person name="Priest H.D."/>
            <person name="Zheng C."/>
            <person name="Woodhouse M."/>
            <person name="Edger P.P."/>
            <person name="Guyot R."/>
            <person name="Guo H.B."/>
            <person name="Guo H."/>
            <person name="Zheng G."/>
            <person name="Singh R."/>
            <person name="Sharma A."/>
            <person name="Min X."/>
            <person name="Zheng Y."/>
            <person name="Lee H."/>
            <person name="Gurtowski J."/>
            <person name="Sedlazeck F.J."/>
            <person name="Harkess A."/>
            <person name="McKain M.R."/>
            <person name="Liao Z."/>
            <person name="Fang J."/>
            <person name="Liu J."/>
            <person name="Zhang X."/>
            <person name="Zhang Q."/>
            <person name="Hu W."/>
            <person name="Qin Y."/>
            <person name="Wang K."/>
            <person name="Chen L.Y."/>
            <person name="Shirley N."/>
            <person name="Lin Y.R."/>
            <person name="Liu L.Y."/>
            <person name="Hernandez A.G."/>
            <person name="Wright C.L."/>
            <person name="Bulone V."/>
            <person name="Tuskan G.A."/>
            <person name="Heath K."/>
            <person name="Zee F."/>
            <person name="Moore P.H."/>
            <person name="Sunkar R."/>
            <person name="Leebens-Mack J.H."/>
            <person name="Mockler T."/>
            <person name="Bennetzen J.L."/>
            <person name="Freeling M."/>
            <person name="Sankoff D."/>
            <person name="Paterson A.H."/>
            <person name="Zhu X."/>
            <person name="Yang X."/>
            <person name="Smith J.A."/>
            <person name="Cushman J.C."/>
            <person name="Paull R.E."/>
            <person name="Yu Q."/>
        </authorList>
    </citation>
    <scope>NUCLEOTIDE SEQUENCE [LARGE SCALE GENOMIC DNA]</scope>
    <source>
        <strain evidence="9">cv. F153</strain>
    </source>
</reference>
<dbReference type="InterPro" id="IPR031052">
    <property type="entry name" value="FHY3/FAR1"/>
</dbReference>
<dbReference type="Pfam" id="PF04434">
    <property type="entry name" value="SWIM"/>
    <property type="match status" value="1"/>
</dbReference>
<keyword evidence="9" id="KW-1185">Reference proteome</keyword>
<dbReference type="RefSeq" id="XP_020099018.1">
    <property type="nucleotide sequence ID" value="XM_020243429.1"/>
</dbReference>
<dbReference type="OrthoDB" id="637956at2759"/>
<proteinExistence type="inferred from homology"/>
<feature type="domain" description="SWIM-type" evidence="8">
    <location>
        <begin position="518"/>
        <end position="554"/>
    </location>
</feature>
<dbReference type="InterPro" id="IPR007527">
    <property type="entry name" value="Znf_SWIM"/>
</dbReference>
<keyword evidence="3 5" id="KW-0863">Zinc-finger</keyword>
<dbReference type="Pfam" id="PF10551">
    <property type="entry name" value="MULE"/>
    <property type="match status" value="1"/>
</dbReference>
<evidence type="ECO:0000256" key="3">
    <source>
        <dbReference type="ARBA" id="ARBA00022771"/>
    </source>
</evidence>
<evidence type="ECO:0000256" key="7">
    <source>
        <dbReference type="SAM" id="MobiDB-lite"/>
    </source>
</evidence>
<dbReference type="Proteomes" id="UP000515123">
    <property type="component" value="Linkage group 11"/>
</dbReference>
<keyword evidence="6" id="KW-0539">Nucleus</keyword>
<evidence type="ECO:0000256" key="2">
    <source>
        <dbReference type="ARBA" id="ARBA00022723"/>
    </source>
</evidence>
<comment type="subcellular location">
    <subcellularLocation>
        <location evidence="6">Nucleus</location>
    </subcellularLocation>
</comment>
<dbReference type="PROSITE" id="PS50966">
    <property type="entry name" value="ZF_SWIM"/>
    <property type="match status" value="1"/>
</dbReference>
<dbReference type="GO" id="GO:0005634">
    <property type="term" value="C:nucleus"/>
    <property type="evidence" value="ECO:0007669"/>
    <property type="project" value="UniProtKB-SubCell"/>
</dbReference>
<evidence type="ECO:0000256" key="1">
    <source>
        <dbReference type="ARBA" id="ARBA00005889"/>
    </source>
</evidence>
<comment type="similarity">
    <text evidence="1 6">Belongs to the FHY3/FAR1 family.</text>
</comment>
<comment type="function">
    <text evidence="6">Putative transcription activator involved in regulating light control of development.</text>
</comment>
<sequence length="739" mass="85587">MDEERNSEVRDVNISAPEIGMTFINFDAVLNFYKHYAQEIGFAVVKRSTKMTDGKATYVIIACSRHGKMYRTVTNIRPRPSVAKTNCPARINVVINADSSCVISKITLEHNHTLSPYKSRFFPCNRVIDTSVKRRLDLNDRAGIRLNKSFNSIVVEAGGYENLTFGEKDARNYIEKARRLRLGEGDGEAICNYFREMQERNGNFFYAIDLDDDSRLRNVFWADARSRAAYECFGDVITFDSTYLTNKYDMPFAPFVGVNHHGQSILLGCGLLSTEDTESFVWLFRNWLSCMSDRAPKAIITDQDKAMQNAIARVFPNTRHRWCLWHITKKIPEKLRSYGEYHSMKSVMMDAIYESLTEIEFEEKWKRMIACYALENNQWLSGLYEERHKWIPAYVKDTFWAGMSTTQRSESMNAFFDGYVNSKTSLKQFVEQYESAIKNKAEKEAELDYKSFSSVIPCISRYAFEKQFQDVYTITKFREFQAELKELLHCETSLLSSTGSVYSYQVNEYGDGGKDVPFTVYFDESTSLVSCICRLFEYKGILCRHSIAVLVHRKLMIVPNSYILIRWRKDVRRRYTRVKTWHKNLGSTAEIYRYEEVCRNMYDIADIAAESDEKCELALRTLRDLKTKLENTSSSKGSNDIEYSPIVATPPNDASNGKSNDQRVLSPVPIRSKGRPPSKRKESTTDKVVRRLKITGNKEQVGQHCWDRFIYKVLRLTIRQQVTYLMGWVYKVAEASSLQ</sequence>
<feature type="compositionally biased region" description="Polar residues" evidence="7">
    <location>
        <begin position="652"/>
        <end position="663"/>
    </location>
</feature>
<evidence type="ECO:0000256" key="6">
    <source>
        <dbReference type="RuleBase" id="RU367018"/>
    </source>
</evidence>
<reference evidence="10" key="2">
    <citation type="submission" date="2025-08" db="UniProtKB">
        <authorList>
            <consortium name="RefSeq"/>
        </authorList>
    </citation>
    <scope>IDENTIFICATION</scope>
    <source>
        <tissue evidence="10">Leaf</tissue>
    </source>
</reference>
<dbReference type="PANTHER" id="PTHR31669:SF283">
    <property type="entry name" value="PROTEIN FAR1-RELATED SEQUENCE"/>
    <property type="match status" value="1"/>
</dbReference>
<keyword evidence="2 6" id="KW-0479">Metal-binding</keyword>
<keyword evidence="4 6" id="KW-0862">Zinc</keyword>
<feature type="region of interest" description="Disordered" evidence="7">
    <location>
        <begin position="630"/>
        <end position="686"/>
    </location>
</feature>
<dbReference type="AlphaFoldDB" id="A0A6P5FZR8"/>
<evidence type="ECO:0000259" key="8">
    <source>
        <dbReference type="PROSITE" id="PS50966"/>
    </source>
</evidence>
<dbReference type="SMART" id="SM00575">
    <property type="entry name" value="ZnF_PMZ"/>
    <property type="match status" value="1"/>
</dbReference>
<dbReference type="InterPro" id="IPR006564">
    <property type="entry name" value="Znf_PMZ"/>
</dbReference>
<dbReference type="GeneID" id="109717583"/>
<evidence type="ECO:0000313" key="9">
    <source>
        <dbReference type="Proteomes" id="UP000515123"/>
    </source>
</evidence>
<evidence type="ECO:0000256" key="5">
    <source>
        <dbReference type="PROSITE-ProRule" id="PRU00325"/>
    </source>
</evidence>
<dbReference type="PANTHER" id="PTHR31669">
    <property type="entry name" value="PROTEIN FAR1-RELATED SEQUENCE 10-RELATED"/>
    <property type="match status" value="1"/>
</dbReference>
<protein>
    <recommendedName>
        <fullName evidence="6">Protein FAR1-RELATED SEQUENCE</fullName>
    </recommendedName>
</protein>
<evidence type="ECO:0000313" key="10">
    <source>
        <dbReference type="RefSeq" id="XP_020099018.1"/>
    </source>
</evidence>
<name>A0A6P5FZR8_ANACO</name>
<dbReference type="InterPro" id="IPR004330">
    <property type="entry name" value="FAR1_DNA_bnd_dom"/>
</dbReference>
<accession>A0A6P5FZR8</accession>
<dbReference type="Pfam" id="PF03101">
    <property type="entry name" value="FAR1"/>
    <property type="match status" value="1"/>
</dbReference>